<comment type="caution">
    <text evidence="11">The sequence shown here is derived from an EMBL/GenBank/DDBJ whole genome shotgun (WGS) entry which is preliminary data.</text>
</comment>
<organism evidence="11">
    <name type="scientific">bioreactor metagenome</name>
    <dbReference type="NCBI Taxonomy" id="1076179"/>
    <lineage>
        <taxon>unclassified sequences</taxon>
        <taxon>metagenomes</taxon>
        <taxon>ecological metagenomes</taxon>
    </lineage>
</organism>
<evidence type="ECO:0000256" key="8">
    <source>
        <dbReference type="ARBA" id="ARBA00022989"/>
    </source>
</evidence>
<keyword evidence="9" id="KW-0472">Membrane</keyword>
<evidence type="ECO:0000256" key="9">
    <source>
        <dbReference type="ARBA" id="ARBA00023136"/>
    </source>
</evidence>
<reference evidence="11" key="1">
    <citation type="submission" date="2019-08" db="EMBL/GenBank/DDBJ databases">
        <authorList>
            <person name="Kucharzyk K."/>
            <person name="Murdoch R.W."/>
            <person name="Higgins S."/>
            <person name="Loffler F."/>
        </authorList>
    </citation>
    <scope>NUCLEOTIDE SEQUENCE</scope>
</reference>
<keyword evidence="5 11" id="KW-0808">Transferase</keyword>
<proteinExistence type="predicted"/>
<dbReference type="AlphaFoldDB" id="A0A645IE81"/>
<keyword evidence="6" id="KW-0812">Transmembrane</keyword>
<dbReference type="PRINTS" id="PR00344">
    <property type="entry name" value="BCTRLSENSOR"/>
</dbReference>
<evidence type="ECO:0000256" key="7">
    <source>
        <dbReference type="ARBA" id="ARBA00022777"/>
    </source>
</evidence>
<dbReference type="InterPro" id="IPR003594">
    <property type="entry name" value="HATPase_dom"/>
</dbReference>
<name>A0A645IE81_9ZZZZ</name>
<protein>
    <recommendedName>
        <fullName evidence="3">histidine kinase</fullName>
        <ecNumber evidence="3">2.7.13.3</ecNumber>
    </recommendedName>
</protein>
<dbReference type="GO" id="GO:0004721">
    <property type="term" value="F:phosphoprotein phosphatase activity"/>
    <property type="evidence" value="ECO:0007669"/>
    <property type="project" value="TreeGrafter"/>
</dbReference>
<keyword evidence="7 11" id="KW-0418">Kinase</keyword>
<dbReference type="EMBL" id="VSSQ01112266">
    <property type="protein sequence ID" value="MPN49236.1"/>
    <property type="molecule type" value="Genomic_DNA"/>
</dbReference>
<dbReference type="GO" id="GO:0016036">
    <property type="term" value="P:cellular response to phosphate starvation"/>
    <property type="evidence" value="ECO:0007669"/>
    <property type="project" value="TreeGrafter"/>
</dbReference>
<sequence length="168" mass="18807">MALQYQRLGMSCHDLVFQEYALDAVARQAVRRVTTLFIHKKIGIDIAPMDRRILTDEKWLVFVLEQLLTNAVKYTQEGMVSIYLAENEPAALVIEDTGIGIQPEDLSRVFEWGYTGYNGRLDKRSTGIGLSLCKQALTLLGNSIDITSVVGKGTKVTLDLSREKIDVE</sequence>
<gene>
    <name evidence="11" type="primary">graS_18</name>
    <name evidence="11" type="ORF">SDC9_196851</name>
</gene>
<keyword evidence="4" id="KW-1003">Cell membrane</keyword>
<comment type="subcellular location">
    <subcellularLocation>
        <location evidence="2">Cell membrane</location>
        <topology evidence="2">Multi-pass membrane protein</topology>
    </subcellularLocation>
</comment>
<evidence type="ECO:0000256" key="6">
    <source>
        <dbReference type="ARBA" id="ARBA00022692"/>
    </source>
</evidence>
<dbReference type="Pfam" id="PF02518">
    <property type="entry name" value="HATPase_c"/>
    <property type="match status" value="1"/>
</dbReference>
<dbReference type="InterPro" id="IPR005467">
    <property type="entry name" value="His_kinase_dom"/>
</dbReference>
<evidence type="ECO:0000256" key="3">
    <source>
        <dbReference type="ARBA" id="ARBA00012438"/>
    </source>
</evidence>
<dbReference type="PANTHER" id="PTHR45453">
    <property type="entry name" value="PHOSPHATE REGULON SENSOR PROTEIN PHOR"/>
    <property type="match status" value="1"/>
</dbReference>
<dbReference type="SUPFAM" id="SSF55874">
    <property type="entry name" value="ATPase domain of HSP90 chaperone/DNA topoisomerase II/histidine kinase"/>
    <property type="match status" value="1"/>
</dbReference>
<dbReference type="GO" id="GO:0005886">
    <property type="term" value="C:plasma membrane"/>
    <property type="evidence" value="ECO:0007669"/>
    <property type="project" value="UniProtKB-SubCell"/>
</dbReference>
<dbReference type="PANTHER" id="PTHR45453:SF2">
    <property type="entry name" value="HISTIDINE KINASE"/>
    <property type="match status" value="1"/>
</dbReference>
<evidence type="ECO:0000256" key="4">
    <source>
        <dbReference type="ARBA" id="ARBA00022475"/>
    </source>
</evidence>
<dbReference type="EC" id="2.7.13.3" evidence="3"/>
<keyword evidence="8" id="KW-1133">Transmembrane helix</keyword>
<evidence type="ECO:0000256" key="5">
    <source>
        <dbReference type="ARBA" id="ARBA00022679"/>
    </source>
</evidence>
<evidence type="ECO:0000313" key="11">
    <source>
        <dbReference type="EMBL" id="MPN49236.1"/>
    </source>
</evidence>
<evidence type="ECO:0000256" key="2">
    <source>
        <dbReference type="ARBA" id="ARBA00004651"/>
    </source>
</evidence>
<dbReference type="Gene3D" id="3.30.565.10">
    <property type="entry name" value="Histidine kinase-like ATPase, C-terminal domain"/>
    <property type="match status" value="1"/>
</dbReference>
<evidence type="ECO:0000259" key="10">
    <source>
        <dbReference type="PROSITE" id="PS50109"/>
    </source>
</evidence>
<dbReference type="InterPro" id="IPR050351">
    <property type="entry name" value="BphY/WalK/GraS-like"/>
</dbReference>
<dbReference type="GO" id="GO:0000155">
    <property type="term" value="F:phosphorelay sensor kinase activity"/>
    <property type="evidence" value="ECO:0007669"/>
    <property type="project" value="TreeGrafter"/>
</dbReference>
<dbReference type="InterPro" id="IPR036890">
    <property type="entry name" value="HATPase_C_sf"/>
</dbReference>
<evidence type="ECO:0000256" key="1">
    <source>
        <dbReference type="ARBA" id="ARBA00000085"/>
    </source>
</evidence>
<feature type="domain" description="Histidine kinase" evidence="10">
    <location>
        <begin position="1"/>
        <end position="164"/>
    </location>
</feature>
<comment type="catalytic activity">
    <reaction evidence="1">
        <text>ATP + protein L-histidine = ADP + protein N-phospho-L-histidine.</text>
        <dbReference type="EC" id="2.7.13.3"/>
    </reaction>
</comment>
<dbReference type="SMART" id="SM00387">
    <property type="entry name" value="HATPase_c"/>
    <property type="match status" value="1"/>
</dbReference>
<accession>A0A645IE81</accession>
<dbReference type="PROSITE" id="PS50109">
    <property type="entry name" value="HIS_KIN"/>
    <property type="match status" value="1"/>
</dbReference>
<dbReference type="InterPro" id="IPR004358">
    <property type="entry name" value="Sig_transdc_His_kin-like_C"/>
</dbReference>